<evidence type="ECO:0000313" key="5">
    <source>
        <dbReference type="Proteomes" id="UP000663848"/>
    </source>
</evidence>
<name>A0A822CRP9_9BILA</name>
<evidence type="ECO:0008006" key="6">
    <source>
        <dbReference type="Google" id="ProtNLM"/>
    </source>
</evidence>
<evidence type="ECO:0000256" key="3">
    <source>
        <dbReference type="ARBA" id="ARBA00022840"/>
    </source>
</evidence>
<dbReference type="Gene3D" id="3.90.640.10">
    <property type="entry name" value="Actin, Chain A, domain 4"/>
    <property type="match status" value="1"/>
</dbReference>
<keyword evidence="2" id="KW-0547">Nucleotide-binding</keyword>
<evidence type="ECO:0000256" key="1">
    <source>
        <dbReference type="ARBA" id="ARBA00007381"/>
    </source>
</evidence>
<protein>
    <recommendedName>
        <fullName evidence="6">Heat shock protein 70</fullName>
    </recommendedName>
</protein>
<feature type="non-terminal residue" evidence="4">
    <location>
        <position position="79"/>
    </location>
</feature>
<dbReference type="AlphaFoldDB" id="A0A822CRP9"/>
<gene>
    <name evidence="4" type="ORF">QYT958_LOCUS42000</name>
</gene>
<reference evidence="4" key="1">
    <citation type="submission" date="2021-02" db="EMBL/GenBank/DDBJ databases">
        <authorList>
            <person name="Nowell W R."/>
        </authorList>
    </citation>
    <scope>NUCLEOTIDE SEQUENCE</scope>
</reference>
<dbReference type="PROSITE" id="PS01036">
    <property type="entry name" value="HSP70_3"/>
    <property type="match status" value="1"/>
</dbReference>
<proteinExistence type="inferred from homology"/>
<dbReference type="Proteomes" id="UP000663848">
    <property type="component" value="Unassembled WGS sequence"/>
</dbReference>
<dbReference type="SUPFAM" id="SSF53067">
    <property type="entry name" value="Actin-like ATPase domain"/>
    <property type="match status" value="1"/>
</dbReference>
<dbReference type="GO" id="GO:0140662">
    <property type="term" value="F:ATP-dependent protein folding chaperone"/>
    <property type="evidence" value="ECO:0007669"/>
    <property type="project" value="InterPro"/>
</dbReference>
<sequence length="79" mass="9113">LDLSSLSQASIEIESLYEDINFYSTITRVRFEDMNFDLFHSTLETVEKALRDARMDKNSIDDIILIGGSTRIPKLQQML</sequence>
<dbReference type="Gene3D" id="3.30.420.40">
    <property type="match status" value="1"/>
</dbReference>
<comment type="similarity">
    <text evidence="1">Belongs to the heat shock protein 70 family.</text>
</comment>
<evidence type="ECO:0000256" key="2">
    <source>
        <dbReference type="ARBA" id="ARBA00022741"/>
    </source>
</evidence>
<dbReference type="GO" id="GO:0005524">
    <property type="term" value="F:ATP binding"/>
    <property type="evidence" value="ECO:0007669"/>
    <property type="project" value="UniProtKB-KW"/>
</dbReference>
<dbReference type="PANTHER" id="PTHR19375">
    <property type="entry name" value="HEAT SHOCK PROTEIN 70KDA"/>
    <property type="match status" value="1"/>
</dbReference>
<keyword evidence="3" id="KW-0067">ATP-binding</keyword>
<accession>A0A822CRP9</accession>
<dbReference type="InterPro" id="IPR018181">
    <property type="entry name" value="Heat_shock_70_CS"/>
</dbReference>
<dbReference type="Pfam" id="PF00012">
    <property type="entry name" value="HSP70"/>
    <property type="match status" value="1"/>
</dbReference>
<dbReference type="EMBL" id="CAJOBR010050826">
    <property type="protein sequence ID" value="CAF5050327.1"/>
    <property type="molecule type" value="Genomic_DNA"/>
</dbReference>
<dbReference type="InterPro" id="IPR043129">
    <property type="entry name" value="ATPase_NBD"/>
</dbReference>
<organism evidence="4 5">
    <name type="scientific">Rotaria socialis</name>
    <dbReference type="NCBI Taxonomy" id="392032"/>
    <lineage>
        <taxon>Eukaryota</taxon>
        <taxon>Metazoa</taxon>
        <taxon>Spiralia</taxon>
        <taxon>Gnathifera</taxon>
        <taxon>Rotifera</taxon>
        <taxon>Eurotatoria</taxon>
        <taxon>Bdelloidea</taxon>
        <taxon>Philodinida</taxon>
        <taxon>Philodinidae</taxon>
        <taxon>Rotaria</taxon>
    </lineage>
</organism>
<evidence type="ECO:0000313" key="4">
    <source>
        <dbReference type="EMBL" id="CAF5050327.1"/>
    </source>
</evidence>
<dbReference type="InterPro" id="IPR013126">
    <property type="entry name" value="Hsp_70_fam"/>
</dbReference>
<comment type="caution">
    <text evidence="4">The sequence shown here is derived from an EMBL/GenBank/DDBJ whole genome shotgun (WGS) entry which is preliminary data.</text>
</comment>
<feature type="non-terminal residue" evidence="4">
    <location>
        <position position="1"/>
    </location>
</feature>